<organism evidence="2 3">
    <name type="scientific">Malus baccata</name>
    <name type="common">Siberian crab apple</name>
    <name type="synonym">Pyrus baccata</name>
    <dbReference type="NCBI Taxonomy" id="106549"/>
    <lineage>
        <taxon>Eukaryota</taxon>
        <taxon>Viridiplantae</taxon>
        <taxon>Streptophyta</taxon>
        <taxon>Embryophyta</taxon>
        <taxon>Tracheophyta</taxon>
        <taxon>Spermatophyta</taxon>
        <taxon>Magnoliopsida</taxon>
        <taxon>eudicotyledons</taxon>
        <taxon>Gunneridae</taxon>
        <taxon>Pentapetalae</taxon>
        <taxon>rosids</taxon>
        <taxon>fabids</taxon>
        <taxon>Rosales</taxon>
        <taxon>Rosaceae</taxon>
        <taxon>Amygdaloideae</taxon>
        <taxon>Maleae</taxon>
        <taxon>Malus</taxon>
    </lineage>
</organism>
<keyword evidence="3" id="KW-1185">Reference proteome</keyword>
<feature type="compositionally biased region" description="Basic and acidic residues" evidence="1">
    <location>
        <begin position="78"/>
        <end position="87"/>
    </location>
</feature>
<dbReference type="Proteomes" id="UP000315295">
    <property type="component" value="Unassembled WGS sequence"/>
</dbReference>
<gene>
    <name evidence="2" type="ORF">C1H46_009266</name>
</gene>
<feature type="compositionally biased region" description="Polar residues" evidence="1">
    <location>
        <begin position="253"/>
        <end position="264"/>
    </location>
</feature>
<accession>A0A540N276</accession>
<feature type="compositionally biased region" description="Polar residues" evidence="1">
    <location>
        <begin position="142"/>
        <end position="151"/>
    </location>
</feature>
<evidence type="ECO:0000256" key="1">
    <source>
        <dbReference type="SAM" id="MobiDB-lite"/>
    </source>
</evidence>
<reference evidence="2 3" key="1">
    <citation type="journal article" date="2019" name="G3 (Bethesda)">
        <title>Sequencing of a Wild Apple (Malus baccata) Genome Unravels the Differences Between Cultivated and Wild Apple Species Regarding Disease Resistance and Cold Tolerance.</title>
        <authorList>
            <person name="Chen X."/>
        </authorList>
    </citation>
    <scope>NUCLEOTIDE SEQUENCE [LARGE SCALE GENOMIC DNA]</scope>
    <source>
        <strain evidence="3">cv. Shandingzi</strain>
        <tissue evidence="2">Leaves</tissue>
    </source>
</reference>
<feature type="compositionally biased region" description="Low complexity" evidence="1">
    <location>
        <begin position="311"/>
        <end position="322"/>
    </location>
</feature>
<feature type="compositionally biased region" description="Acidic residues" evidence="1">
    <location>
        <begin position="88"/>
        <end position="100"/>
    </location>
</feature>
<feature type="compositionally biased region" description="Basic and acidic residues" evidence="1">
    <location>
        <begin position="392"/>
        <end position="405"/>
    </location>
</feature>
<feature type="compositionally biased region" description="Polar residues" evidence="1">
    <location>
        <begin position="333"/>
        <end position="344"/>
    </location>
</feature>
<feature type="compositionally biased region" description="Acidic residues" evidence="1">
    <location>
        <begin position="117"/>
        <end position="129"/>
    </location>
</feature>
<protein>
    <submittedName>
        <fullName evidence="2">Uncharacterized protein</fullName>
    </submittedName>
</protein>
<feature type="compositionally biased region" description="Basic and acidic residues" evidence="1">
    <location>
        <begin position="415"/>
        <end position="436"/>
    </location>
</feature>
<comment type="caution">
    <text evidence="2">The sequence shown here is derived from an EMBL/GenBank/DDBJ whole genome shotgun (WGS) entry which is preliminary data.</text>
</comment>
<evidence type="ECO:0000313" key="2">
    <source>
        <dbReference type="EMBL" id="TQE05114.1"/>
    </source>
</evidence>
<evidence type="ECO:0000313" key="3">
    <source>
        <dbReference type="Proteomes" id="UP000315295"/>
    </source>
</evidence>
<feature type="region of interest" description="Disordered" evidence="1">
    <location>
        <begin position="38"/>
        <end position="436"/>
    </location>
</feature>
<dbReference type="AlphaFoldDB" id="A0A540N276"/>
<sequence length="436" mass="48818">MGKTAVLHGDANAWNFNFDDNESDGADVAAFEYADSSVRDENSLGNQAQGQDFGHGENNLSKDSRVPRGNNEECSDADTIRPGRGFDDFDDEDDDIDNYELDTHNKTSAQDASIDFSEFEGSESEDIENSDNSLQGRRRTKSSSYNKPSKPTRQRAAFSVSDDDELDVDFDKELSVHPNWKSSHVADSRSRGRGRTTPGPSKRLSFGSDDELGLSDDDLDQNFGARRGKSNNLDSKRKGFQRRGNFDMEDDSVSGSESDNGFQSHKNRPRRNKENNFKGRGGPNFTRETQFESNGMKGGRRNSSNDDFDGSTRGSRGNNRGFRGNDFDGPRMSNRSSDARSFNSPRREGFGNGRGRNSFNDDFDRSARGSRSNNKGYRGNDFDGQRMSNGGDDAHKFKGPRREGFGKQQSGRVNEYGRDKDRGPEEFRNSRRVIER</sequence>
<feature type="compositionally biased region" description="Acidic residues" evidence="1">
    <location>
        <begin position="208"/>
        <end position="220"/>
    </location>
</feature>
<dbReference type="EMBL" id="VIEB01000128">
    <property type="protein sequence ID" value="TQE05114.1"/>
    <property type="molecule type" value="Genomic_DNA"/>
</dbReference>
<feature type="compositionally biased region" description="Low complexity" evidence="1">
    <location>
        <begin position="195"/>
        <end position="207"/>
    </location>
</feature>
<proteinExistence type="predicted"/>
<name>A0A540N276_MALBA</name>
<dbReference type="STRING" id="106549.A0A540N276"/>